<dbReference type="Proteomes" id="UP000033632">
    <property type="component" value="Unassembled WGS sequence"/>
</dbReference>
<dbReference type="RefSeq" id="WP_046106905.1">
    <property type="nucleotide sequence ID" value="NZ_JZEX01000029.1"/>
</dbReference>
<feature type="binding site" evidence="8">
    <location>
        <position position="6"/>
    </location>
    <ligand>
        <name>Mg(2+)</name>
        <dbReference type="ChEBI" id="CHEBI:18420"/>
    </ligand>
</feature>
<keyword evidence="11" id="KW-1185">Reference proteome</keyword>
<keyword evidence="5 8" id="KW-0378">Hydrolase</keyword>
<evidence type="ECO:0000256" key="2">
    <source>
        <dbReference type="ARBA" id="ARBA00022649"/>
    </source>
</evidence>
<dbReference type="EC" id="3.1.-.-" evidence="8"/>
<keyword evidence="8" id="KW-0800">Toxin</keyword>
<evidence type="ECO:0000313" key="11">
    <source>
        <dbReference type="Proteomes" id="UP000033632"/>
    </source>
</evidence>
<feature type="domain" description="PIN" evidence="9">
    <location>
        <begin position="3"/>
        <end position="120"/>
    </location>
</feature>
<evidence type="ECO:0000256" key="6">
    <source>
        <dbReference type="ARBA" id="ARBA00022842"/>
    </source>
</evidence>
<dbReference type="PANTHER" id="PTHR33653">
    <property type="entry name" value="RIBONUCLEASE VAPC2"/>
    <property type="match status" value="1"/>
</dbReference>
<dbReference type="STRING" id="443610.VE25_01980"/>
<keyword evidence="2 8" id="KW-1277">Toxin-antitoxin system</keyword>
<comment type="function">
    <text evidence="8">Toxic component of a toxin-antitoxin (TA) system. An RNase.</text>
</comment>
<evidence type="ECO:0000313" key="10">
    <source>
        <dbReference type="EMBL" id="KKB13444.1"/>
    </source>
</evidence>
<accession>A0A0F5FX64</accession>
<protein>
    <recommendedName>
        <fullName evidence="8">Ribonuclease VapC</fullName>
        <shortName evidence="8">RNase VapC</shortName>
        <ecNumber evidence="8">3.1.-.-</ecNumber>
    </recommendedName>
    <alternativeName>
        <fullName evidence="8">Toxin VapC</fullName>
    </alternativeName>
</protein>
<proteinExistence type="inferred from homology"/>
<evidence type="ECO:0000256" key="4">
    <source>
        <dbReference type="ARBA" id="ARBA00022723"/>
    </source>
</evidence>
<dbReference type="HAMAP" id="MF_00265">
    <property type="entry name" value="VapC_Nob1"/>
    <property type="match status" value="1"/>
</dbReference>
<dbReference type="GO" id="GO:0004540">
    <property type="term" value="F:RNA nuclease activity"/>
    <property type="evidence" value="ECO:0007669"/>
    <property type="project" value="InterPro"/>
</dbReference>
<keyword evidence="4 8" id="KW-0479">Metal-binding</keyword>
<comment type="cofactor">
    <cofactor evidence="1 8">
        <name>Mg(2+)</name>
        <dbReference type="ChEBI" id="CHEBI:18420"/>
    </cofactor>
</comment>
<evidence type="ECO:0000256" key="7">
    <source>
        <dbReference type="ARBA" id="ARBA00038093"/>
    </source>
</evidence>
<dbReference type="SUPFAM" id="SSF88723">
    <property type="entry name" value="PIN domain-like"/>
    <property type="match status" value="1"/>
</dbReference>
<name>A0A0F5FX64_9HYPH</name>
<feature type="binding site" evidence="8">
    <location>
        <position position="95"/>
    </location>
    <ligand>
        <name>Mg(2+)</name>
        <dbReference type="ChEBI" id="CHEBI:18420"/>
    </ligand>
</feature>
<dbReference type="CDD" id="cd18745">
    <property type="entry name" value="PIN_VapC4-5_FitB-like"/>
    <property type="match status" value="1"/>
</dbReference>
<dbReference type="PATRIC" id="fig|443610.3.peg.2868"/>
<evidence type="ECO:0000256" key="3">
    <source>
        <dbReference type="ARBA" id="ARBA00022722"/>
    </source>
</evidence>
<sequence>MRYLLDTNAVIGLMGGAPAILSRVRWKHPSDLCVSAITIHELYFGAYKGARTNETIERLTHLELDVVPLDREDAMRAGEIRAYLGRAGTPIGVPDALIAGQAISRDFTLVTRNLREFRRVLDLRLEDWEA</sequence>
<keyword evidence="3 8" id="KW-0540">Nuclease</keyword>
<evidence type="ECO:0000259" key="9">
    <source>
        <dbReference type="Pfam" id="PF01850"/>
    </source>
</evidence>
<evidence type="ECO:0000256" key="8">
    <source>
        <dbReference type="HAMAP-Rule" id="MF_00265"/>
    </source>
</evidence>
<dbReference type="InterPro" id="IPR029060">
    <property type="entry name" value="PIN-like_dom_sf"/>
</dbReference>
<dbReference type="InterPro" id="IPR002716">
    <property type="entry name" value="PIN_dom"/>
</dbReference>
<reference evidence="10 11" key="1">
    <citation type="submission" date="2015-03" db="EMBL/GenBank/DDBJ databases">
        <authorList>
            <person name="Hassan Y.I."/>
            <person name="Lepp D."/>
            <person name="Li X.-Z."/>
            <person name="Zhou T."/>
        </authorList>
    </citation>
    <scope>NUCLEOTIDE SEQUENCE [LARGE SCALE GENOMIC DNA]</scope>
    <source>
        <strain evidence="10 11">BD-c194</strain>
    </source>
</reference>
<dbReference type="Gene3D" id="3.40.50.1010">
    <property type="entry name" value="5'-nuclease"/>
    <property type="match status" value="1"/>
</dbReference>
<comment type="caution">
    <text evidence="10">The sequence shown here is derived from an EMBL/GenBank/DDBJ whole genome shotgun (WGS) entry which is preliminary data.</text>
</comment>
<dbReference type="EMBL" id="JZEX01000029">
    <property type="protein sequence ID" value="KKB13444.1"/>
    <property type="molecule type" value="Genomic_DNA"/>
</dbReference>
<evidence type="ECO:0000256" key="5">
    <source>
        <dbReference type="ARBA" id="ARBA00022801"/>
    </source>
</evidence>
<dbReference type="AlphaFoldDB" id="A0A0F5FX64"/>
<dbReference type="Pfam" id="PF01850">
    <property type="entry name" value="PIN"/>
    <property type="match status" value="1"/>
</dbReference>
<comment type="similarity">
    <text evidence="7 8">Belongs to the PINc/VapC protein family.</text>
</comment>
<gene>
    <name evidence="8" type="primary">vapC</name>
    <name evidence="10" type="ORF">VE25_01980</name>
</gene>
<dbReference type="GO" id="GO:0016787">
    <property type="term" value="F:hydrolase activity"/>
    <property type="evidence" value="ECO:0007669"/>
    <property type="project" value="UniProtKB-KW"/>
</dbReference>
<dbReference type="InterPro" id="IPR050556">
    <property type="entry name" value="Type_II_TA_system_RNase"/>
</dbReference>
<dbReference type="GO" id="GO:0090729">
    <property type="term" value="F:toxin activity"/>
    <property type="evidence" value="ECO:0007669"/>
    <property type="project" value="UniProtKB-KW"/>
</dbReference>
<dbReference type="PANTHER" id="PTHR33653:SF1">
    <property type="entry name" value="RIBONUCLEASE VAPC2"/>
    <property type="match status" value="1"/>
</dbReference>
<organism evidence="10 11">
    <name type="scientific">Devosia geojensis</name>
    <dbReference type="NCBI Taxonomy" id="443610"/>
    <lineage>
        <taxon>Bacteria</taxon>
        <taxon>Pseudomonadati</taxon>
        <taxon>Pseudomonadota</taxon>
        <taxon>Alphaproteobacteria</taxon>
        <taxon>Hyphomicrobiales</taxon>
        <taxon>Devosiaceae</taxon>
        <taxon>Devosia</taxon>
    </lineage>
</organism>
<dbReference type="OrthoDB" id="9796690at2"/>
<evidence type="ECO:0000256" key="1">
    <source>
        <dbReference type="ARBA" id="ARBA00001946"/>
    </source>
</evidence>
<dbReference type="InterPro" id="IPR022907">
    <property type="entry name" value="VapC_family"/>
</dbReference>
<keyword evidence="6 8" id="KW-0460">Magnesium</keyword>
<dbReference type="GO" id="GO:0000287">
    <property type="term" value="F:magnesium ion binding"/>
    <property type="evidence" value="ECO:0007669"/>
    <property type="project" value="UniProtKB-UniRule"/>
</dbReference>